<keyword evidence="1" id="KW-0472">Membrane</keyword>
<gene>
    <name evidence="2" type="ORF">ACFORG_16200</name>
</gene>
<dbReference type="Proteomes" id="UP001595629">
    <property type="component" value="Unassembled WGS sequence"/>
</dbReference>
<keyword evidence="1" id="KW-0812">Transmembrane</keyword>
<dbReference type="Pfam" id="PF03616">
    <property type="entry name" value="Glt_symporter"/>
    <property type="match status" value="1"/>
</dbReference>
<dbReference type="PANTHER" id="PTHR36178">
    <property type="entry name" value="SLR0625 PROTEIN"/>
    <property type="match status" value="1"/>
</dbReference>
<reference evidence="3" key="1">
    <citation type="journal article" date="2019" name="Int. J. Syst. Evol. Microbiol.">
        <title>The Global Catalogue of Microorganisms (GCM) 10K type strain sequencing project: providing services to taxonomists for standard genome sequencing and annotation.</title>
        <authorList>
            <consortium name="The Broad Institute Genomics Platform"/>
            <consortium name="The Broad Institute Genome Sequencing Center for Infectious Disease"/>
            <person name="Wu L."/>
            <person name="Ma J."/>
        </authorList>
    </citation>
    <scope>NUCLEOTIDE SEQUENCE [LARGE SCALE GENOMIC DNA]</scope>
    <source>
        <strain evidence="3">KCTC 42911</strain>
    </source>
</reference>
<organism evidence="2 3">
    <name type="scientific">Lutimaribacter marinistellae</name>
    <dbReference type="NCBI Taxonomy" id="1820329"/>
    <lineage>
        <taxon>Bacteria</taxon>
        <taxon>Pseudomonadati</taxon>
        <taxon>Pseudomonadota</taxon>
        <taxon>Alphaproteobacteria</taxon>
        <taxon>Rhodobacterales</taxon>
        <taxon>Roseobacteraceae</taxon>
        <taxon>Lutimaribacter</taxon>
    </lineage>
</organism>
<evidence type="ECO:0000256" key="1">
    <source>
        <dbReference type="SAM" id="Phobius"/>
    </source>
</evidence>
<sequence>MIEPIVVDSFAAFTPGVVVYFLGARMTKRYPVFQRYSIPEPVSGGLIAALVHLFIVCISVRAIQYDLAVRDFLLVYFFTTVRLNACIADLVKGGRS</sequence>
<proteinExistence type="predicted"/>
<keyword evidence="3" id="KW-1185">Reference proteome</keyword>
<comment type="caution">
    <text evidence="2">The sequence shown here is derived from an EMBL/GenBank/DDBJ whole genome shotgun (WGS) entry which is preliminary data.</text>
</comment>
<protein>
    <submittedName>
        <fullName evidence="2">Sodium/glutamate symporter</fullName>
    </submittedName>
</protein>
<dbReference type="RefSeq" id="WP_386736555.1">
    <property type="nucleotide sequence ID" value="NZ_JBHRXI010000016.1"/>
</dbReference>
<evidence type="ECO:0000313" key="3">
    <source>
        <dbReference type="Proteomes" id="UP001595629"/>
    </source>
</evidence>
<dbReference type="EMBL" id="JBHRXI010000016">
    <property type="protein sequence ID" value="MFC3615302.1"/>
    <property type="molecule type" value="Genomic_DNA"/>
</dbReference>
<feature type="transmembrane region" description="Helical" evidence="1">
    <location>
        <begin position="6"/>
        <end position="24"/>
    </location>
</feature>
<dbReference type="InterPro" id="IPR004445">
    <property type="entry name" value="GltS"/>
</dbReference>
<accession>A0ABV7TK76</accession>
<dbReference type="PANTHER" id="PTHR36178:SF1">
    <property type="entry name" value="SODIUM_GLUTAMATE SYMPORTER"/>
    <property type="match status" value="1"/>
</dbReference>
<evidence type="ECO:0000313" key="2">
    <source>
        <dbReference type="EMBL" id="MFC3615302.1"/>
    </source>
</evidence>
<keyword evidence="1" id="KW-1133">Transmembrane helix</keyword>
<feature type="transmembrane region" description="Helical" evidence="1">
    <location>
        <begin position="45"/>
        <end position="67"/>
    </location>
</feature>
<name>A0ABV7TK76_9RHOB</name>